<dbReference type="GeneID" id="118422884"/>
<organism evidence="1 2">
    <name type="scientific">Branchiostoma floridae</name>
    <name type="common">Florida lancelet</name>
    <name type="synonym">Amphioxus</name>
    <dbReference type="NCBI Taxonomy" id="7739"/>
    <lineage>
        <taxon>Eukaryota</taxon>
        <taxon>Metazoa</taxon>
        <taxon>Chordata</taxon>
        <taxon>Cephalochordata</taxon>
        <taxon>Leptocardii</taxon>
        <taxon>Amphioxiformes</taxon>
        <taxon>Branchiostomatidae</taxon>
        <taxon>Branchiostoma</taxon>
    </lineage>
</organism>
<proteinExistence type="predicted"/>
<dbReference type="PANTHER" id="PTHR40128:SF1">
    <property type="entry name" value="PHYTANOYL-COA HYDROXYLASE"/>
    <property type="match status" value="1"/>
</dbReference>
<dbReference type="OMA" id="ATPAHYD"/>
<protein>
    <submittedName>
        <fullName evidence="2">Uncharacterized protein LOC118422884</fullName>
    </submittedName>
</protein>
<reference evidence="2" key="2">
    <citation type="submission" date="2025-08" db="UniProtKB">
        <authorList>
            <consortium name="RefSeq"/>
        </authorList>
    </citation>
    <scope>IDENTIFICATION</scope>
    <source>
        <strain evidence="2">S238N-H82</strain>
        <tissue evidence="2">Testes</tissue>
    </source>
</reference>
<dbReference type="SUPFAM" id="SSF51197">
    <property type="entry name" value="Clavaminate synthase-like"/>
    <property type="match status" value="1"/>
</dbReference>
<dbReference type="Gene3D" id="2.60.120.620">
    <property type="entry name" value="q2cbj1_9rhob like domain"/>
    <property type="match status" value="1"/>
</dbReference>
<sequence>MGESGSRRIRLGTREVALGSPDLQCLQPANHLLEDPVALRQEMADKGYLFIRGLHDRQEVLDARLEVVKYVKESGEEKLDSSFPWQQGVLDSRCGRGCVPFMEGKNSITHSDAVLRVIEGPRPRAFFKTLLCAEPQTFDFKWLRAMYNEGFTGAHVDWVYMSRGTDQVYTMWTPLGDVTMEMGTLAVCEGSHKLHSFQHFQDTYGSLDIEEANLKGTGWFTEDPLEITRRFGGQWKSADFQAGDVLIFTMRTVHMSTVNRTQFARVSCDTRWQPAGLPCDPRFVGDVRPEGPRFGVFGKDGDVKDVEVTIEELKEKWGFDQL</sequence>
<dbReference type="KEGG" id="bfo:118422884"/>
<dbReference type="RefSeq" id="XP_035686621.1">
    <property type="nucleotide sequence ID" value="XM_035830728.1"/>
</dbReference>
<dbReference type="AlphaFoldDB" id="A0A9J7LP96"/>
<dbReference type="PANTHER" id="PTHR40128">
    <property type="entry name" value="EXPRESSED PROTEIN"/>
    <property type="match status" value="1"/>
</dbReference>
<accession>A0A9J7LP96</accession>
<reference evidence="1" key="1">
    <citation type="journal article" date="2020" name="Nat. Ecol. Evol.">
        <title>Deeply conserved synteny resolves early events in vertebrate evolution.</title>
        <authorList>
            <person name="Simakov O."/>
            <person name="Marletaz F."/>
            <person name="Yue J.X."/>
            <person name="O'Connell B."/>
            <person name="Jenkins J."/>
            <person name="Brandt A."/>
            <person name="Calef R."/>
            <person name="Tung C.H."/>
            <person name="Huang T.K."/>
            <person name="Schmutz J."/>
            <person name="Satoh N."/>
            <person name="Yu J.K."/>
            <person name="Putnam N.H."/>
            <person name="Green R.E."/>
            <person name="Rokhsar D.S."/>
        </authorList>
    </citation>
    <scope>NUCLEOTIDE SEQUENCE [LARGE SCALE GENOMIC DNA]</scope>
    <source>
        <strain evidence="1">S238N-H82</strain>
    </source>
</reference>
<dbReference type="Pfam" id="PF05721">
    <property type="entry name" value="PhyH"/>
    <property type="match status" value="1"/>
</dbReference>
<dbReference type="OrthoDB" id="2328924at2759"/>
<keyword evidence="1" id="KW-1185">Reference proteome</keyword>
<dbReference type="InterPro" id="IPR008775">
    <property type="entry name" value="Phytyl_CoA_dOase-like"/>
</dbReference>
<dbReference type="Proteomes" id="UP000001554">
    <property type="component" value="Chromosome 9"/>
</dbReference>
<evidence type="ECO:0000313" key="1">
    <source>
        <dbReference type="Proteomes" id="UP000001554"/>
    </source>
</evidence>
<evidence type="ECO:0000313" key="2">
    <source>
        <dbReference type="RefSeq" id="XP_035686621.1"/>
    </source>
</evidence>
<name>A0A9J7LP96_BRAFL</name>
<gene>
    <name evidence="2" type="primary">LOC118422884</name>
</gene>